<comment type="cofactor">
    <cofactor evidence="1">
        <name>Mg(2+)</name>
        <dbReference type="ChEBI" id="CHEBI:18420"/>
    </cofactor>
</comment>
<accession>A0A7K5Z654</accession>
<comment type="subcellular location">
    <subcellularLocation>
        <location evidence="4">Mitochondrion</location>
    </subcellularLocation>
    <subcellularLocation>
        <location evidence="3">Nucleus</location>
    </subcellularLocation>
</comment>
<dbReference type="InterPro" id="IPR032106">
    <property type="entry name" value="2-oxogl_dehyd_N"/>
</dbReference>
<dbReference type="Gene3D" id="3.40.50.12470">
    <property type="match status" value="1"/>
</dbReference>
<dbReference type="InterPro" id="IPR001017">
    <property type="entry name" value="DH_E1"/>
</dbReference>
<evidence type="ECO:0000256" key="12">
    <source>
        <dbReference type="ARBA" id="ARBA00022946"/>
    </source>
</evidence>
<evidence type="ECO:0000256" key="20">
    <source>
        <dbReference type="ARBA" id="ARBA00041946"/>
    </source>
</evidence>
<evidence type="ECO:0000256" key="22">
    <source>
        <dbReference type="ARBA" id="ARBA00051042"/>
    </source>
</evidence>
<dbReference type="SMART" id="SM00861">
    <property type="entry name" value="Transket_pyr"/>
    <property type="match status" value="1"/>
</dbReference>
<reference evidence="24 25" key="1">
    <citation type="submission" date="2019-09" db="EMBL/GenBank/DDBJ databases">
        <title>Bird 10,000 Genomes (B10K) Project - Family phase.</title>
        <authorList>
            <person name="Zhang G."/>
        </authorList>
    </citation>
    <scope>NUCLEOTIDE SEQUENCE [LARGE SCALE GENOMIC DNA]</scope>
    <source>
        <strain evidence="24">B10K-DU-027-49</strain>
        <tissue evidence="24">Muscle</tissue>
    </source>
</reference>
<gene>
    <name evidence="24" type="primary">Ogdh</name>
    <name evidence="24" type="ORF">PTEBUR_R14296</name>
</gene>
<keyword evidence="25" id="KW-1185">Reference proteome</keyword>
<keyword evidence="16" id="KW-0324">Glycolysis</keyword>
<dbReference type="Pfam" id="PF00676">
    <property type="entry name" value="E1_dh"/>
    <property type="match status" value="1"/>
</dbReference>
<dbReference type="PIRSF" id="PIRSF000157">
    <property type="entry name" value="Oxoglu_dh_E1"/>
    <property type="match status" value="1"/>
</dbReference>
<evidence type="ECO:0000256" key="9">
    <source>
        <dbReference type="ARBA" id="ARBA00022837"/>
    </source>
</evidence>
<dbReference type="Gene3D" id="1.10.287.1150">
    <property type="entry name" value="TPP helical domain"/>
    <property type="match status" value="1"/>
</dbReference>
<evidence type="ECO:0000256" key="11">
    <source>
        <dbReference type="ARBA" id="ARBA00022843"/>
    </source>
</evidence>
<evidence type="ECO:0000259" key="23">
    <source>
        <dbReference type="SMART" id="SM00861"/>
    </source>
</evidence>
<keyword evidence="15" id="KW-0496">Mitochondrion</keyword>
<dbReference type="InterPro" id="IPR029061">
    <property type="entry name" value="THDP-binding"/>
</dbReference>
<dbReference type="GO" id="GO:0005739">
    <property type="term" value="C:mitochondrion"/>
    <property type="evidence" value="ECO:0007669"/>
    <property type="project" value="UniProtKB-SubCell"/>
</dbReference>
<dbReference type="EC" id="1.2.4.2" evidence="6"/>
<evidence type="ECO:0000256" key="5">
    <source>
        <dbReference type="ARBA" id="ARBA00006936"/>
    </source>
</evidence>
<dbReference type="GO" id="GO:0006099">
    <property type="term" value="P:tricarboxylic acid cycle"/>
    <property type="evidence" value="ECO:0007669"/>
    <property type="project" value="TreeGrafter"/>
</dbReference>
<comment type="cofactor">
    <cofactor evidence="2">
        <name>thiamine diphosphate</name>
        <dbReference type="ChEBI" id="CHEBI:58937"/>
    </cofactor>
</comment>
<keyword evidence="17" id="KW-0539">Nucleus</keyword>
<keyword evidence="8" id="KW-0479">Metal-binding</keyword>
<dbReference type="Proteomes" id="UP000522270">
    <property type="component" value="Unassembled WGS sequence"/>
</dbReference>
<dbReference type="GO" id="GO:0005634">
    <property type="term" value="C:nucleus"/>
    <property type="evidence" value="ECO:0007669"/>
    <property type="project" value="UniProtKB-SubCell"/>
</dbReference>
<dbReference type="FunFam" id="3.40.50.970:FF:000002">
    <property type="entry name" value="2-oxoglutarate dehydrogenase, E1 component"/>
    <property type="match status" value="1"/>
</dbReference>
<evidence type="ECO:0000256" key="4">
    <source>
        <dbReference type="ARBA" id="ARBA00004173"/>
    </source>
</evidence>
<dbReference type="PANTHER" id="PTHR23152">
    <property type="entry name" value="2-OXOGLUTARATE DEHYDROGENASE"/>
    <property type="match status" value="1"/>
</dbReference>
<protein>
    <recommendedName>
        <fullName evidence="19">2-oxoglutarate dehydrogenase complex component E1</fullName>
        <ecNumber evidence="6">1.2.4.2</ecNumber>
    </recommendedName>
    <alternativeName>
        <fullName evidence="20">2-oxoglutarate dehydrogenase, mitochondrial</fullName>
    </alternativeName>
    <alternativeName>
        <fullName evidence="18">Alpha-ketoglutarate dehydrogenase</fullName>
    </alternativeName>
    <alternativeName>
        <fullName evidence="21">Thiamine diphosphate (ThDP)-dependent 2-oxoglutarate dehydrogenase</fullName>
    </alternativeName>
</protein>
<evidence type="ECO:0000256" key="3">
    <source>
        <dbReference type="ARBA" id="ARBA00004123"/>
    </source>
</evidence>
<dbReference type="AlphaFoldDB" id="A0A7K5Z654"/>
<comment type="caution">
    <text evidence="24">The sequence shown here is derived from an EMBL/GenBank/DDBJ whole genome shotgun (WGS) entry which is preliminary data.</text>
</comment>
<keyword evidence="11" id="KW-0832">Ubl conjugation</keyword>
<evidence type="ECO:0000256" key="18">
    <source>
        <dbReference type="ARBA" id="ARBA00030680"/>
    </source>
</evidence>
<keyword evidence="12" id="KW-0809">Transit peptide</keyword>
<comment type="catalytic activity">
    <reaction evidence="22">
        <text>N(6)-[(R)-lipoyl]-L-lysyl-[protein] + 2-oxoglutarate + H(+) = N(6)-[(R)-S(8)-succinyldihydrolipoyl]-L-lysyl-[protein] + CO2</text>
        <dbReference type="Rhea" id="RHEA:12188"/>
        <dbReference type="Rhea" id="RHEA-COMP:10474"/>
        <dbReference type="Rhea" id="RHEA-COMP:20092"/>
        <dbReference type="ChEBI" id="CHEBI:15378"/>
        <dbReference type="ChEBI" id="CHEBI:16526"/>
        <dbReference type="ChEBI" id="CHEBI:16810"/>
        <dbReference type="ChEBI" id="CHEBI:83099"/>
        <dbReference type="ChEBI" id="CHEBI:83120"/>
        <dbReference type="EC" id="1.2.4.2"/>
    </reaction>
    <physiologicalReaction direction="left-to-right" evidence="22">
        <dbReference type="Rhea" id="RHEA:12189"/>
    </physiologicalReaction>
</comment>
<sequence>MLNLRTCAVKLRPLTASQTVKTISHQRPAAPRTFRHIRCYSAPVAAEPFLSGTSSNYVEEMYYAWLENPKSVHKSWDIFFRNANAGAAPGTAYQSPPPLSTSLSTLSQAQFLVQAQPNVDKLVEDHLAVQSLIRAYQIRGHHVAQLDPLGILDADLDSSLPADIITSTDKLGFYGLDESDLDKVFRLPTTTFIGGNESALPLREIIRRLEMAYCQHIGVEFMFINDLEQCQWIRQKFETPGIMQFTNEEKRTLLARLVRSTRFEEFLHRKWSSEKRFGLEGCEVLIPALKTIIDKSSEKGVDYVIMGMPHRGRLNVLANVIRKELEQIFCQFDSKLEAADEGSGDVKYHLGMYHRRINRVTDRNITLSLVANPSHLEAADPVVQGKTKAEQFYCGDTEGKKVMSILLHGDAAFAGQGIVYETFHLSDLPSYTTHGTVHVVVNNQIGFTTDPRMARSSPYPTDVARVVNAPIFHVNADDPEAVVYVCNVAAEWRSTFHKDVVVDLVCYRRNGHNEMDEPMFTQPLMYKQIRKQKPVLQKYAELLISQGVVNQPEYEEEIAKYDKICEEAHARSKDEKILHIKHWLDSPWPGFFTLDGQPRSMTCPSTGLNEEDLTHIGQVASSVPVEDFTIHGGGSLGVLCEGGRWVQRCGVGLEGGDQLRHRHHVLHDQNVDKRTCIPMNHLWPNQAPYTVCNSSLSEYGVLGFELGFAMASPNALVLWEAQFGDFHNTAQCIIDQFICPGQAKWVRQNGIVLLLPHGMEGMGPEHSSARPERFLQMCNDDPDVFPKLDDFDVRQLYDCNWIVVNCSTPANFFHVLRRQILLPFRKPVSAGSPVSL</sequence>
<evidence type="ECO:0000256" key="7">
    <source>
        <dbReference type="ARBA" id="ARBA00022499"/>
    </source>
</evidence>
<dbReference type="GO" id="GO:0045252">
    <property type="term" value="C:oxoglutarate dehydrogenase complex"/>
    <property type="evidence" value="ECO:0007669"/>
    <property type="project" value="TreeGrafter"/>
</dbReference>
<evidence type="ECO:0000256" key="14">
    <source>
        <dbReference type="ARBA" id="ARBA00023052"/>
    </source>
</evidence>
<keyword evidence="13" id="KW-0560">Oxidoreductase</keyword>
<dbReference type="SUPFAM" id="SSF52518">
    <property type="entry name" value="Thiamin diphosphate-binding fold (THDP-binding)"/>
    <property type="match status" value="2"/>
</dbReference>
<evidence type="ECO:0000256" key="19">
    <source>
        <dbReference type="ARBA" id="ARBA00040429"/>
    </source>
</evidence>
<name>A0A7K5Z654_9AVES</name>
<dbReference type="GO" id="GO:0006096">
    <property type="term" value="P:glycolytic process"/>
    <property type="evidence" value="ECO:0007669"/>
    <property type="project" value="UniProtKB-KW"/>
</dbReference>
<dbReference type="InterPro" id="IPR011603">
    <property type="entry name" value="2oxoglutarate_DH_E1"/>
</dbReference>
<dbReference type="OrthoDB" id="413077at2759"/>
<evidence type="ECO:0000313" key="24">
    <source>
        <dbReference type="EMBL" id="NWU72999.1"/>
    </source>
</evidence>
<evidence type="ECO:0000256" key="17">
    <source>
        <dbReference type="ARBA" id="ARBA00023242"/>
    </source>
</evidence>
<evidence type="ECO:0000256" key="15">
    <source>
        <dbReference type="ARBA" id="ARBA00023128"/>
    </source>
</evidence>
<keyword evidence="14" id="KW-0786">Thiamine pyrophosphate</keyword>
<keyword evidence="10" id="KW-0460">Magnesium</keyword>
<dbReference type="InterPro" id="IPR005475">
    <property type="entry name" value="Transketolase-like_Pyr-bd"/>
</dbReference>
<dbReference type="EMBL" id="VYZE01002902">
    <property type="protein sequence ID" value="NWU72999.1"/>
    <property type="molecule type" value="Genomic_DNA"/>
</dbReference>
<dbReference type="GO" id="GO:0046872">
    <property type="term" value="F:metal ion binding"/>
    <property type="evidence" value="ECO:0007669"/>
    <property type="project" value="UniProtKB-KW"/>
</dbReference>
<evidence type="ECO:0000256" key="21">
    <source>
        <dbReference type="ARBA" id="ARBA00042799"/>
    </source>
</evidence>
<feature type="non-terminal residue" evidence="24">
    <location>
        <position position="836"/>
    </location>
</feature>
<evidence type="ECO:0000256" key="10">
    <source>
        <dbReference type="ARBA" id="ARBA00022842"/>
    </source>
</evidence>
<dbReference type="Pfam" id="PF02779">
    <property type="entry name" value="Transket_pyr"/>
    <property type="match status" value="1"/>
</dbReference>
<evidence type="ECO:0000256" key="16">
    <source>
        <dbReference type="ARBA" id="ARBA00023152"/>
    </source>
</evidence>
<dbReference type="FunFam" id="3.40.50.12470:FF:000007">
    <property type="entry name" value="2-oxoglutarate dehydrogenase e1 mitochondrial"/>
    <property type="match status" value="1"/>
</dbReference>
<dbReference type="GO" id="GO:0004591">
    <property type="term" value="F:oxoglutarate dehydrogenase (succinyl-transferring) activity"/>
    <property type="evidence" value="ECO:0007669"/>
    <property type="project" value="UniProtKB-EC"/>
</dbReference>
<feature type="non-terminal residue" evidence="24">
    <location>
        <position position="1"/>
    </location>
</feature>
<evidence type="ECO:0000256" key="6">
    <source>
        <dbReference type="ARBA" id="ARBA00012280"/>
    </source>
</evidence>
<comment type="similarity">
    <text evidence="5">Belongs to the alpha-ketoglutarate dehydrogenase family.</text>
</comment>
<keyword evidence="9" id="KW-0106">Calcium</keyword>
<evidence type="ECO:0000256" key="13">
    <source>
        <dbReference type="ARBA" id="ARBA00023002"/>
    </source>
</evidence>
<dbReference type="Gene3D" id="3.40.50.970">
    <property type="match status" value="1"/>
</dbReference>
<feature type="domain" description="Transketolase-like pyrimidine-binding" evidence="23">
    <location>
        <begin position="626"/>
        <end position="834"/>
    </location>
</feature>
<organism evidence="24 25">
    <name type="scientific">Pterocles burchelli</name>
    <dbReference type="NCBI Taxonomy" id="2585816"/>
    <lineage>
        <taxon>Eukaryota</taxon>
        <taxon>Metazoa</taxon>
        <taxon>Chordata</taxon>
        <taxon>Craniata</taxon>
        <taxon>Vertebrata</taxon>
        <taxon>Euteleostomi</taxon>
        <taxon>Archelosauria</taxon>
        <taxon>Archosauria</taxon>
        <taxon>Dinosauria</taxon>
        <taxon>Saurischia</taxon>
        <taxon>Theropoda</taxon>
        <taxon>Coelurosauria</taxon>
        <taxon>Aves</taxon>
        <taxon>Neognathae</taxon>
        <taxon>Neoaves</taxon>
        <taxon>Columbimorphae</taxon>
        <taxon>Pterocliformes</taxon>
        <taxon>Pteroclidae</taxon>
        <taxon>Pterocles</taxon>
    </lineage>
</organism>
<evidence type="ECO:0000256" key="1">
    <source>
        <dbReference type="ARBA" id="ARBA00001946"/>
    </source>
</evidence>
<proteinExistence type="inferred from homology"/>
<dbReference type="GO" id="GO:0030976">
    <property type="term" value="F:thiamine pyrophosphate binding"/>
    <property type="evidence" value="ECO:0007669"/>
    <property type="project" value="InterPro"/>
</dbReference>
<dbReference type="CDD" id="cd02016">
    <property type="entry name" value="TPP_E1_OGDC_like"/>
    <property type="match status" value="1"/>
</dbReference>
<evidence type="ECO:0000256" key="8">
    <source>
        <dbReference type="ARBA" id="ARBA00022723"/>
    </source>
</evidence>
<dbReference type="Pfam" id="PF16078">
    <property type="entry name" value="2-oxogl_dehyd_N"/>
    <property type="match status" value="1"/>
</dbReference>
<dbReference type="FunFam" id="1.10.287.1150:FF:000001">
    <property type="entry name" value="2-oxoglutarate dehydrogenase, mitochondrial isoform X1"/>
    <property type="match status" value="1"/>
</dbReference>
<evidence type="ECO:0000313" key="25">
    <source>
        <dbReference type="Proteomes" id="UP000522270"/>
    </source>
</evidence>
<keyword evidence="7" id="KW-1017">Isopeptide bond</keyword>
<dbReference type="PANTHER" id="PTHR23152:SF7">
    <property type="entry name" value="2-OXOGLUTARATE DEHYDROGENASE COMPLEX COMPONENT E1"/>
    <property type="match status" value="1"/>
</dbReference>
<evidence type="ECO:0000256" key="2">
    <source>
        <dbReference type="ARBA" id="ARBA00001964"/>
    </source>
</evidence>